<dbReference type="GO" id="GO:0016020">
    <property type="term" value="C:membrane"/>
    <property type="evidence" value="ECO:0007669"/>
    <property type="project" value="UniProtKB-SubCell"/>
</dbReference>
<keyword evidence="6 10" id="KW-0812">Transmembrane</keyword>
<keyword evidence="7" id="KW-0769">Symport</keyword>
<feature type="transmembrane region" description="Helical" evidence="10">
    <location>
        <begin position="68"/>
        <end position="92"/>
    </location>
</feature>
<evidence type="ECO:0000256" key="8">
    <source>
        <dbReference type="ARBA" id="ARBA00022989"/>
    </source>
</evidence>
<keyword evidence="12" id="KW-1185">Reference proteome</keyword>
<dbReference type="SUPFAM" id="SSF103473">
    <property type="entry name" value="MFS general substrate transporter"/>
    <property type="match status" value="1"/>
</dbReference>
<protein>
    <submittedName>
        <fullName evidence="11">Uncharacterized protein</fullName>
    </submittedName>
</protein>
<comment type="subcellular location">
    <subcellularLocation>
        <location evidence="1">Membrane</location>
        <topology evidence="1">Multi-pass membrane protein</topology>
    </subcellularLocation>
</comment>
<dbReference type="Proteomes" id="UP001054889">
    <property type="component" value="Unassembled WGS sequence"/>
</dbReference>
<evidence type="ECO:0000256" key="6">
    <source>
        <dbReference type="ARBA" id="ARBA00022692"/>
    </source>
</evidence>
<feature type="transmembrane region" description="Helical" evidence="10">
    <location>
        <begin position="33"/>
        <end position="56"/>
    </location>
</feature>
<dbReference type="InterPro" id="IPR036259">
    <property type="entry name" value="MFS_trans_sf"/>
</dbReference>
<dbReference type="AlphaFoldDB" id="A0AAV5EGC5"/>
<keyword evidence="5" id="KW-0762">Sugar transport</keyword>
<evidence type="ECO:0000313" key="12">
    <source>
        <dbReference type="Proteomes" id="UP001054889"/>
    </source>
</evidence>
<evidence type="ECO:0000256" key="5">
    <source>
        <dbReference type="ARBA" id="ARBA00022597"/>
    </source>
</evidence>
<evidence type="ECO:0000256" key="10">
    <source>
        <dbReference type="SAM" id="Phobius"/>
    </source>
</evidence>
<organism evidence="11 12">
    <name type="scientific">Eleusine coracana subsp. coracana</name>
    <dbReference type="NCBI Taxonomy" id="191504"/>
    <lineage>
        <taxon>Eukaryota</taxon>
        <taxon>Viridiplantae</taxon>
        <taxon>Streptophyta</taxon>
        <taxon>Embryophyta</taxon>
        <taxon>Tracheophyta</taxon>
        <taxon>Spermatophyta</taxon>
        <taxon>Magnoliopsida</taxon>
        <taxon>Liliopsida</taxon>
        <taxon>Poales</taxon>
        <taxon>Poaceae</taxon>
        <taxon>PACMAD clade</taxon>
        <taxon>Chloridoideae</taxon>
        <taxon>Cynodonteae</taxon>
        <taxon>Eleusininae</taxon>
        <taxon>Eleusine</taxon>
    </lineage>
</organism>
<evidence type="ECO:0000313" key="11">
    <source>
        <dbReference type="EMBL" id="GJN21413.1"/>
    </source>
</evidence>
<dbReference type="PANTHER" id="PTHR19432">
    <property type="entry name" value="SUGAR TRANSPORTER"/>
    <property type="match status" value="1"/>
</dbReference>
<evidence type="ECO:0000256" key="3">
    <source>
        <dbReference type="ARBA" id="ARBA00007134"/>
    </source>
</evidence>
<feature type="transmembrane region" description="Helical" evidence="10">
    <location>
        <begin position="104"/>
        <end position="123"/>
    </location>
</feature>
<evidence type="ECO:0000256" key="2">
    <source>
        <dbReference type="ARBA" id="ARBA00004914"/>
    </source>
</evidence>
<dbReference type="PANTHER" id="PTHR19432:SF43">
    <property type="entry name" value="SUCROSE TRANSPORT PROTEIN SUT5"/>
    <property type="match status" value="1"/>
</dbReference>
<comment type="pathway">
    <text evidence="2">Glycan biosynthesis; sucrose metabolism.</text>
</comment>
<keyword evidence="9 10" id="KW-0472">Membrane</keyword>
<sequence length="140" mass="14279">MVIMVVLGLVSTKGYNNALTANLYGPDKTLKGVALAAFALIGIPQAVLFSVPWAVASEVATEEGGGQGLTIGVLNIAIVVPQLLISVTAGPIDGAFDKGNTPAFGIGGAFALICAVPGGRLAPQDAWHVRHRRHGGRALI</sequence>
<dbReference type="EMBL" id="BQKI01000075">
    <property type="protein sequence ID" value="GJN21413.1"/>
    <property type="molecule type" value="Genomic_DNA"/>
</dbReference>
<keyword evidence="8 10" id="KW-1133">Transmembrane helix</keyword>
<name>A0AAV5EGC5_ELECO</name>
<evidence type="ECO:0000256" key="1">
    <source>
        <dbReference type="ARBA" id="ARBA00004141"/>
    </source>
</evidence>
<evidence type="ECO:0000256" key="4">
    <source>
        <dbReference type="ARBA" id="ARBA00022448"/>
    </source>
</evidence>
<reference evidence="11" key="2">
    <citation type="submission" date="2021-12" db="EMBL/GenBank/DDBJ databases">
        <title>Resequencing data analysis of finger millet.</title>
        <authorList>
            <person name="Hatakeyama M."/>
            <person name="Aluri S."/>
            <person name="Balachadran M.T."/>
            <person name="Sivarajan S.R."/>
            <person name="Poveda L."/>
            <person name="Shimizu-Inatsugi R."/>
            <person name="Schlapbach R."/>
            <person name="Sreeman S.M."/>
            <person name="Shimizu K.K."/>
        </authorList>
    </citation>
    <scope>NUCLEOTIDE SEQUENCE</scope>
</reference>
<comment type="caution">
    <text evidence="11">The sequence shown here is derived from an EMBL/GenBank/DDBJ whole genome shotgun (WGS) entry which is preliminary data.</text>
</comment>
<evidence type="ECO:0000256" key="7">
    <source>
        <dbReference type="ARBA" id="ARBA00022847"/>
    </source>
</evidence>
<reference evidence="11" key="1">
    <citation type="journal article" date="2018" name="DNA Res.">
        <title>Multiple hybrid de novo genome assembly of finger millet, an orphan allotetraploid crop.</title>
        <authorList>
            <person name="Hatakeyama M."/>
            <person name="Aluri S."/>
            <person name="Balachadran M.T."/>
            <person name="Sivarajan S.R."/>
            <person name="Patrignani A."/>
            <person name="Gruter S."/>
            <person name="Poveda L."/>
            <person name="Shimizu-Inatsugi R."/>
            <person name="Baeten J."/>
            <person name="Francoijs K.J."/>
            <person name="Nataraja K.N."/>
            <person name="Reddy Y.A.N."/>
            <person name="Phadnis S."/>
            <person name="Ravikumar R.L."/>
            <person name="Schlapbach R."/>
            <person name="Sreeman S.M."/>
            <person name="Shimizu K.K."/>
        </authorList>
    </citation>
    <scope>NUCLEOTIDE SEQUENCE</scope>
</reference>
<keyword evidence="4" id="KW-0813">Transport</keyword>
<comment type="similarity">
    <text evidence="3">Belongs to the glycoside-pentoside-hexuronide (GPH) cation symporter transporter (TC 2.A.2.4) family.</text>
</comment>
<dbReference type="GO" id="GO:0008506">
    <property type="term" value="F:sucrose:proton symporter activity"/>
    <property type="evidence" value="ECO:0007669"/>
    <property type="project" value="TreeGrafter"/>
</dbReference>
<accession>A0AAV5EGC5</accession>
<proteinExistence type="inferred from homology"/>
<evidence type="ECO:0000256" key="9">
    <source>
        <dbReference type="ARBA" id="ARBA00023136"/>
    </source>
</evidence>
<gene>
    <name evidence="11" type="primary">gb08885</name>
    <name evidence="11" type="ORF">PR202_gb08885</name>
</gene>